<proteinExistence type="inferred from homology"/>
<dbReference type="InterPro" id="IPR050834">
    <property type="entry name" value="Glycosyltransf_2"/>
</dbReference>
<dbReference type="EC" id="2.4.-.-" evidence="5"/>
<evidence type="ECO:0000313" key="5">
    <source>
        <dbReference type="EMBL" id="MDO0824921.1"/>
    </source>
</evidence>
<dbReference type="Gene3D" id="3.90.550.10">
    <property type="entry name" value="Spore Coat Polysaccharide Biosynthesis Protein SpsA, Chain A"/>
    <property type="match status" value="1"/>
</dbReference>
<dbReference type="EMBL" id="JAMJEV010000018">
    <property type="protein sequence ID" value="MDO0824921.1"/>
    <property type="molecule type" value="Genomic_DNA"/>
</dbReference>
<dbReference type="PANTHER" id="PTHR43685:SF5">
    <property type="entry name" value="GLYCOSYLTRANSFERASE EPSE-RELATED"/>
    <property type="match status" value="1"/>
</dbReference>
<keyword evidence="3 5" id="KW-0808">Transferase</keyword>
<dbReference type="Proteomes" id="UP001176021">
    <property type="component" value="Unassembled WGS sequence"/>
</dbReference>
<evidence type="ECO:0000313" key="6">
    <source>
        <dbReference type="Proteomes" id="UP001176021"/>
    </source>
</evidence>
<name>A0ABT8QU90_9FIRM</name>
<evidence type="ECO:0000256" key="1">
    <source>
        <dbReference type="ARBA" id="ARBA00006739"/>
    </source>
</evidence>
<comment type="similarity">
    <text evidence="1">Belongs to the glycosyltransferase 2 family.</text>
</comment>
<keyword evidence="2 5" id="KW-0328">Glycosyltransferase</keyword>
<keyword evidence="6" id="KW-1185">Reference proteome</keyword>
<accession>A0ABT8QU90</accession>
<dbReference type="InterPro" id="IPR029044">
    <property type="entry name" value="Nucleotide-diphossugar_trans"/>
</dbReference>
<dbReference type="RefSeq" id="WP_302049656.1">
    <property type="nucleotide sequence ID" value="NZ_JAMJEV010000018.1"/>
</dbReference>
<gene>
    <name evidence="5" type="ORF">M8H41_18985</name>
</gene>
<comment type="caution">
    <text evidence="5">The sequence shown here is derived from an EMBL/GenBank/DDBJ whole genome shotgun (WGS) entry which is preliminary data.</text>
</comment>
<evidence type="ECO:0000256" key="2">
    <source>
        <dbReference type="ARBA" id="ARBA00022676"/>
    </source>
</evidence>
<dbReference type="InterPro" id="IPR001173">
    <property type="entry name" value="Glyco_trans_2-like"/>
</dbReference>
<evidence type="ECO:0000259" key="4">
    <source>
        <dbReference type="Pfam" id="PF00535"/>
    </source>
</evidence>
<sequence>MKVSVVMSVYNAEKYLRQAVDSILNQTFEDFELIMIDDDSSDCSADILQEYKDQDERVILLKNENNLGLTKSLNRGLAIAKGEYIARMDADDISAPERFTKQVDYLDQHPDYSFVSCIGCYINENGNREQLRLFPEANEEIYAMMPKVDAVMHPGVMFRKDDIEKIGNYCEDFRVVQDYDLWFRGMAAGYKFYNIQEPLVLFRRNESYNTRKSKAYRMIDFAVRKKGYRINHIPLHKRIYIVIPLALAYIPPKVMDKLFYVLKGFDPRNKAKEYYQNGKSGTENK</sequence>
<dbReference type="SUPFAM" id="SSF53448">
    <property type="entry name" value="Nucleotide-diphospho-sugar transferases"/>
    <property type="match status" value="1"/>
</dbReference>
<protein>
    <submittedName>
        <fullName evidence="5">Glycosyltransferase</fullName>
        <ecNumber evidence="5">2.4.-.-</ecNumber>
    </submittedName>
</protein>
<dbReference type="Pfam" id="PF00535">
    <property type="entry name" value="Glycos_transf_2"/>
    <property type="match status" value="1"/>
</dbReference>
<reference evidence="5" key="1">
    <citation type="submission" date="2022-05" db="EMBL/GenBank/DDBJ databases">
        <title>Expanded diversity of anoxic marine methylotrophy in a Black Sea sulfate reducing microorganism.</title>
        <authorList>
            <person name="Fischer P.Q."/>
            <person name="Stams A.J.M."/>
            <person name="Villanueva L."/>
            <person name="Sousa D.Z."/>
        </authorList>
    </citation>
    <scope>NUCLEOTIDE SEQUENCE</scope>
    <source>
        <strain evidence="5">P130</strain>
    </source>
</reference>
<evidence type="ECO:0000256" key="3">
    <source>
        <dbReference type="ARBA" id="ARBA00022679"/>
    </source>
</evidence>
<dbReference type="GO" id="GO:0016757">
    <property type="term" value="F:glycosyltransferase activity"/>
    <property type="evidence" value="ECO:0007669"/>
    <property type="project" value="UniProtKB-KW"/>
</dbReference>
<dbReference type="PANTHER" id="PTHR43685">
    <property type="entry name" value="GLYCOSYLTRANSFERASE"/>
    <property type="match status" value="1"/>
</dbReference>
<organism evidence="5 6">
    <name type="scientific">Desulfosporosinus nitroreducens</name>
    <dbReference type="NCBI Taxonomy" id="2018668"/>
    <lineage>
        <taxon>Bacteria</taxon>
        <taxon>Bacillati</taxon>
        <taxon>Bacillota</taxon>
        <taxon>Clostridia</taxon>
        <taxon>Eubacteriales</taxon>
        <taxon>Desulfitobacteriaceae</taxon>
        <taxon>Desulfosporosinus</taxon>
    </lineage>
</organism>
<feature type="domain" description="Glycosyltransferase 2-like" evidence="4">
    <location>
        <begin position="4"/>
        <end position="166"/>
    </location>
</feature>